<dbReference type="EMBL" id="MN036144">
    <property type="protein sequence ID" value="QDH91297.1"/>
    <property type="molecule type" value="Genomic_RNA"/>
</dbReference>
<reference evidence="4" key="1">
    <citation type="submission" date="2019-05" db="EMBL/GenBank/DDBJ databases">
        <title>Metatranscriptomic reconstruction reveals RNA viruses with the potential to shape carbon cycling in soil.</title>
        <authorList>
            <person name="Starr E.P."/>
            <person name="Nuccio E."/>
            <person name="Pett-Ridge J."/>
            <person name="Banfield J.F."/>
            <person name="Firestone M.K."/>
        </authorList>
    </citation>
    <scope>NUCLEOTIDE SEQUENCE</scope>
    <source>
        <strain evidence="4">H4_Rhizo_45_scaffold_222_e_1018_1</strain>
    </source>
</reference>
<proteinExistence type="predicted"/>
<dbReference type="InterPro" id="IPR015954">
    <property type="entry name" value="Phage_RNA-type_capsid"/>
</dbReference>
<evidence type="ECO:0000256" key="3">
    <source>
        <dbReference type="ARBA" id="ARBA00022844"/>
    </source>
</evidence>
<keyword evidence="3" id="KW-0946">Virion</keyword>
<evidence type="ECO:0000256" key="1">
    <source>
        <dbReference type="ARBA" id="ARBA00004328"/>
    </source>
</evidence>
<evidence type="ECO:0000313" key="4">
    <source>
        <dbReference type="EMBL" id="QDH91297.1"/>
    </source>
</evidence>
<dbReference type="Gene3D" id="3.30.380.10">
    <property type="entry name" value="MS2 Viral Coat Protein"/>
    <property type="match status" value="1"/>
</dbReference>
<comment type="subcellular location">
    <subcellularLocation>
        <location evidence="1">Virion</location>
    </subcellularLocation>
</comment>
<protein>
    <submittedName>
        <fullName evidence="4">Uncharacterized protein</fullName>
    </submittedName>
</protein>
<organism evidence="4">
    <name type="scientific">Leviviridae sp</name>
    <dbReference type="NCBI Taxonomy" id="2027243"/>
    <lineage>
        <taxon>Viruses</taxon>
        <taxon>Riboviria</taxon>
        <taxon>Orthornavirae</taxon>
        <taxon>Lenarviricota</taxon>
        <taxon>Leviviricetes</taxon>
        <taxon>Norzivirales</taxon>
        <taxon>Fiersviridae</taxon>
    </lineage>
</organism>
<gene>
    <name evidence="4" type="ORF">H4Rhizo45222e10181_000002</name>
</gene>
<accession>A0A514DCG5</accession>
<name>A0A514DCG5_9VIRU</name>
<evidence type="ECO:0000256" key="2">
    <source>
        <dbReference type="ARBA" id="ARBA00022561"/>
    </source>
</evidence>
<sequence length="150" mass="15847">MSAIANITVFDGAATPVSHTLVAIDVARDKGSVTANWREATSGIPVYAQVRATAKIERLKSGVYKTEFRVVVPVMESVSGQNAAGYTAAPKVAYENTVVQTGFFHERSDAVGRRLARQLAVNLAGGIATSVTPVQTGPFPELFDLLVAPT</sequence>
<dbReference type="GO" id="GO:0019028">
    <property type="term" value="C:viral capsid"/>
    <property type="evidence" value="ECO:0007669"/>
    <property type="project" value="UniProtKB-KW"/>
</dbReference>
<keyword evidence="2" id="KW-0167">Capsid protein</keyword>